<dbReference type="GO" id="GO:0007155">
    <property type="term" value="P:cell adhesion"/>
    <property type="evidence" value="ECO:0007669"/>
    <property type="project" value="InterPro"/>
</dbReference>
<dbReference type="PROSITE" id="PS51257">
    <property type="entry name" value="PROKAR_LIPOPROTEIN"/>
    <property type="match status" value="1"/>
</dbReference>
<evidence type="ECO:0000313" key="6">
    <source>
        <dbReference type="Proteomes" id="UP000254467"/>
    </source>
</evidence>
<accession>A0A376CPE2</accession>
<name>A0A376CPE2_9CORY</name>
<dbReference type="NCBIfam" id="NF038134">
    <property type="entry name" value="choice_anch_M"/>
    <property type="match status" value="1"/>
</dbReference>
<evidence type="ECO:0000256" key="1">
    <source>
        <dbReference type="ARBA" id="ARBA00022448"/>
    </source>
</evidence>
<protein>
    <submittedName>
        <fullName evidence="5">Metal ion ABC transporter substrate-binding protein</fullName>
    </submittedName>
</protein>
<dbReference type="GO" id="GO:0046872">
    <property type="term" value="F:metal ion binding"/>
    <property type="evidence" value="ECO:0007669"/>
    <property type="project" value="UniProtKB-KW"/>
</dbReference>
<dbReference type="Proteomes" id="UP000254467">
    <property type="component" value="Unassembled WGS sequence"/>
</dbReference>
<dbReference type="RefSeq" id="WP_018580774.1">
    <property type="nucleotide sequence ID" value="NZ_UFXQ01000001.1"/>
</dbReference>
<keyword evidence="1 3" id="KW-0813">Transport</keyword>
<gene>
    <name evidence="5" type="ORF">NCTC11862_02110</name>
</gene>
<dbReference type="InterPro" id="IPR006128">
    <property type="entry name" value="Lipoprotein_PsaA-like"/>
</dbReference>
<dbReference type="EMBL" id="UFXQ01000001">
    <property type="protein sequence ID" value="STC70300.1"/>
    <property type="molecule type" value="Genomic_DNA"/>
</dbReference>
<dbReference type="InterPro" id="IPR022435">
    <property type="entry name" value="Surface-anchored_actinobac"/>
</dbReference>
<dbReference type="SUPFAM" id="SSF53807">
    <property type="entry name" value="Helical backbone' metal receptor"/>
    <property type="match status" value="1"/>
</dbReference>
<keyword evidence="2 4" id="KW-0732">Signal</keyword>
<organism evidence="5 6">
    <name type="scientific">Corynebacterium pilosum</name>
    <dbReference type="NCBI Taxonomy" id="35756"/>
    <lineage>
        <taxon>Bacteria</taxon>
        <taxon>Bacillati</taxon>
        <taxon>Actinomycetota</taxon>
        <taxon>Actinomycetes</taxon>
        <taxon>Mycobacteriales</taxon>
        <taxon>Corynebacteriaceae</taxon>
        <taxon>Corynebacterium</taxon>
    </lineage>
</organism>
<dbReference type="Pfam" id="PF01297">
    <property type="entry name" value="ZnuA"/>
    <property type="match status" value="2"/>
</dbReference>
<dbReference type="GO" id="GO:0030001">
    <property type="term" value="P:metal ion transport"/>
    <property type="evidence" value="ECO:0007669"/>
    <property type="project" value="InterPro"/>
</dbReference>
<evidence type="ECO:0000256" key="2">
    <source>
        <dbReference type="ARBA" id="ARBA00022729"/>
    </source>
</evidence>
<dbReference type="NCBIfam" id="TIGR03772">
    <property type="entry name" value="anch_rpt_subst"/>
    <property type="match status" value="1"/>
</dbReference>
<dbReference type="OrthoDB" id="9810636at2"/>
<keyword evidence="6" id="KW-1185">Reference proteome</keyword>
<evidence type="ECO:0000313" key="5">
    <source>
        <dbReference type="EMBL" id="STC70300.1"/>
    </source>
</evidence>
<feature type="chain" id="PRO_5016688414" evidence="4">
    <location>
        <begin position="25"/>
        <end position="521"/>
    </location>
</feature>
<dbReference type="InterPro" id="IPR022434">
    <property type="entry name" value="ABC_LPXTG_lipo_actinobac"/>
</dbReference>
<dbReference type="Gene3D" id="3.40.50.1980">
    <property type="entry name" value="Nitrogenase molybdenum iron protein domain"/>
    <property type="match status" value="2"/>
</dbReference>
<sequence>MRASAILGLVACASVLAGCTASTAAQPSRTDEITDVVATTPIVADLARNVAGDQARVTQIIPNGSDPHTFEPTLRSVRNIANADLALVNGLLLEPQALSRTVQATVPESTPVIEVADDISRHGGQHIALVENVALDTVWLGMRVDGYGQAHGGSSTSDIALRATDVRGPGAASAYVTGTFGTPEVYFNSRDGLNDEDVALLAPNAHTHVSWAFSQPGVYELDFSADLRARADDQPVPVGSTTITVAVGVDPTTLGKPVIDAGHVDVTVDADSEEILLVGDAPEGTETRHRYDPADTVIAVPTSTLQEIPGEPAYRFLGNPGDETYVLPQAVLGKHVHGEVDPHVWHSVPNAVAMVQVIRDALSQVDPAGAAAYHRNADAYIAQLEQVDQTMRSAVDAIPPTNRNLVTTHHGYAYLDEIYGLEVAGFVTPNPDIEPSPRDLIALTRTLQNLHVPAVFLEPAQAMRETELSLTADRLGIATCPIYGDTFDPEGGPVNSYIELMTANAETFERCLGTGNSRKDH</sequence>
<dbReference type="InterPro" id="IPR006127">
    <property type="entry name" value="ZnuA-like"/>
</dbReference>
<dbReference type="PRINTS" id="PR00690">
    <property type="entry name" value="ADHESNFAMILY"/>
</dbReference>
<dbReference type="NCBIfam" id="TIGR03769">
    <property type="entry name" value="P_ac_wall_RPT"/>
    <property type="match status" value="1"/>
</dbReference>
<proteinExistence type="inferred from homology"/>
<evidence type="ECO:0000256" key="4">
    <source>
        <dbReference type="SAM" id="SignalP"/>
    </source>
</evidence>
<dbReference type="InterPro" id="IPR050492">
    <property type="entry name" value="Bact_metal-bind_prot9"/>
</dbReference>
<feature type="signal peptide" evidence="4">
    <location>
        <begin position="1"/>
        <end position="24"/>
    </location>
</feature>
<dbReference type="PRINTS" id="PR00691">
    <property type="entry name" value="ADHESINB"/>
</dbReference>
<comment type="similarity">
    <text evidence="3">Belongs to the bacterial solute-binding protein 9 family.</text>
</comment>
<evidence type="ECO:0000256" key="3">
    <source>
        <dbReference type="RuleBase" id="RU003512"/>
    </source>
</evidence>
<dbReference type="InterPro" id="IPR006129">
    <property type="entry name" value="AdhesinB"/>
</dbReference>
<dbReference type="GO" id="GO:0030313">
    <property type="term" value="C:cell envelope"/>
    <property type="evidence" value="ECO:0007669"/>
    <property type="project" value="UniProtKB-SubCell"/>
</dbReference>
<dbReference type="AlphaFoldDB" id="A0A376CPE2"/>
<reference evidence="5 6" key="1">
    <citation type="submission" date="2018-06" db="EMBL/GenBank/DDBJ databases">
        <authorList>
            <consortium name="Pathogen Informatics"/>
            <person name="Doyle S."/>
        </authorList>
    </citation>
    <scope>NUCLEOTIDE SEQUENCE [LARGE SCALE GENOMIC DNA]</scope>
    <source>
        <strain evidence="5 6">NCTC11862</strain>
    </source>
</reference>
<dbReference type="PANTHER" id="PTHR42953">
    <property type="entry name" value="HIGH-AFFINITY ZINC UPTAKE SYSTEM PROTEIN ZNUA-RELATED"/>
    <property type="match status" value="1"/>
</dbReference>
<dbReference type="STRING" id="35756.GCA_001044155_02359"/>